<dbReference type="Proteomes" id="UP001196413">
    <property type="component" value="Unassembled WGS sequence"/>
</dbReference>
<dbReference type="Pfam" id="PF00595">
    <property type="entry name" value="PDZ"/>
    <property type="match status" value="4"/>
</dbReference>
<evidence type="ECO:0000259" key="2">
    <source>
        <dbReference type="PROSITE" id="PS50106"/>
    </source>
</evidence>
<dbReference type="InterPro" id="IPR051342">
    <property type="entry name" value="PDZ_scaffold"/>
</dbReference>
<name>A0AAD5MJ48_PARTN</name>
<keyword evidence="4" id="KW-1185">Reference proteome</keyword>
<feature type="domain" description="PDZ" evidence="2">
    <location>
        <begin position="407"/>
        <end position="504"/>
    </location>
</feature>
<organism evidence="3 4">
    <name type="scientific">Parelaphostrongylus tenuis</name>
    <name type="common">Meningeal worm</name>
    <dbReference type="NCBI Taxonomy" id="148309"/>
    <lineage>
        <taxon>Eukaryota</taxon>
        <taxon>Metazoa</taxon>
        <taxon>Ecdysozoa</taxon>
        <taxon>Nematoda</taxon>
        <taxon>Chromadorea</taxon>
        <taxon>Rhabditida</taxon>
        <taxon>Rhabditina</taxon>
        <taxon>Rhabditomorpha</taxon>
        <taxon>Strongyloidea</taxon>
        <taxon>Metastrongylidae</taxon>
        <taxon>Parelaphostrongylus</taxon>
    </lineage>
</organism>
<dbReference type="EMBL" id="JAHQIW010000524">
    <property type="protein sequence ID" value="KAJ1348589.1"/>
    <property type="molecule type" value="Genomic_DNA"/>
</dbReference>
<dbReference type="SUPFAM" id="SSF50156">
    <property type="entry name" value="PDZ domain-like"/>
    <property type="match status" value="5"/>
</dbReference>
<protein>
    <recommendedName>
        <fullName evidence="2">PDZ domain-containing protein</fullName>
    </recommendedName>
</protein>
<dbReference type="AlphaFoldDB" id="A0AAD5MJ48"/>
<dbReference type="PANTHER" id="PTHR19964:SF92">
    <property type="entry name" value="PATJ HOMOLOG"/>
    <property type="match status" value="1"/>
</dbReference>
<feature type="compositionally biased region" description="Polar residues" evidence="1">
    <location>
        <begin position="230"/>
        <end position="239"/>
    </location>
</feature>
<dbReference type="CDD" id="cd06669">
    <property type="entry name" value="PDZ5_MUPP1-like"/>
    <property type="match status" value="1"/>
</dbReference>
<dbReference type="InterPro" id="IPR001478">
    <property type="entry name" value="PDZ"/>
</dbReference>
<feature type="domain" description="PDZ" evidence="2">
    <location>
        <begin position="798"/>
        <end position="861"/>
    </location>
</feature>
<feature type="region of interest" description="Disordered" evidence="1">
    <location>
        <begin position="857"/>
        <end position="880"/>
    </location>
</feature>
<feature type="compositionally biased region" description="Polar residues" evidence="1">
    <location>
        <begin position="144"/>
        <end position="157"/>
    </location>
</feature>
<feature type="domain" description="PDZ" evidence="2">
    <location>
        <begin position="275"/>
        <end position="361"/>
    </location>
</feature>
<gene>
    <name evidence="3" type="ORF">KIN20_003922</name>
</gene>
<sequence>MQMKLVDLAESCGQISFKDRRLRPGDHVLQVGNVSTHGMSSQQVASILRQQDSLVEIIVGRPINYADRPPDTNGNAEPWRLRASNHTATAKLECWTMSTRTALCAASLEEHMQRINNSSLSAEITPSTASPMTSQEDSKELNDPRTSGHATSSPSSTAHDRQPSEASDTTGKNHSTSRVNSGQNPGIPLKLQRRPSEPKSSRSPSIKEDVSTATDRSDSTKLRKPVPNGSLRSVKTAQSKEPAITSKISLRTLQELALTVFLRENWQNTDYQTIDVKLLRDPALGLGITVAGYVHRKEEIGGIFVKSLVPRSAAVLSGLIRVHDLILEVNGVSLEHLSHADSVRTLVSSGAQVELRLIRFPPESIQTQCLKMLQEQETETQVIDVQSSNPGLIAEWKQKLPEDVDIITTIIRPDSNRAGDGGLGISLEGTVDIVKGHQLCPHHYIESIRHNGPAAASGMLQAGDELLQVNHSVLYGESHVTVRQALTRAVYSGAPVTLVVARRSQHVNVFQPTSERSLPASYSLLASGNEKIVKASDKRAKSEVNIPDLTNDTDALLRQVSRRLRARSLEPLTGLAVWNCIPLVVCLMKDERGLGFSIVDYQDNTRPPRCKVDSPLCGETALHHGIPSTDPAHPGESVIVVQSLVPGGVAQADGRIVPGDRLLFVNQHDLSSSSLERAVAVLKAAPMGRIQIGVAKPIPIDQCRSSSHSPIFTRSERLLARGSSPRGRRRQVSQINSSEETVWVGAEQYRRLHPQSDASIMSWSPCSTRSLSPARSPVSLRGSWAYDVVYLPTHLERNVKINKGAMPLGFVLDATKDKGVNGAVVKSICSKKAIGVDGRIQVGDYIVRVNQENLRNVTSSQKKKSNTVSAVDEMRPPVPA</sequence>
<dbReference type="SMART" id="SM00228">
    <property type="entry name" value="PDZ"/>
    <property type="match status" value="4"/>
</dbReference>
<feature type="domain" description="PDZ" evidence="2">
    <location>
        <begin position="584"/>
        <end position="686"/>
    </location>
</feature>
<proteinExistence type="predicted"/>
<dbReference type="InterPro" id="IPR036034">
    <property type="entry name" value="PDZ_sf"/>
</dbReference>
<comment type="caution">
    <text evidence="3">The sequence shown here is derived from an EMBL/GenBank/DDBJ whole genome shotgun (WGS) entry which is preliminary data.</text>
</comment>
<reference evidence="3" key="1">
    <citation type="submission" date="2021-06" db="EMBL/GenBank/DDBJ databases">
        <title>Parelaphostrongylus tenuis whole genome reference sequence.</title>
        <authorList>
            <person name="Garwood T.J."/>
            <person name="Larsen P.A."/>
            <person name="Fountain-Jones N.M."/>
            <person name="Garbe J.R."/>
            <person name="Macchietto M.G."/>
            <person name="Kania S.A."/>
            <person name="Gerhold R.W."/>
            <person name="Richards J.E."/>
            <person name="Wolf T.M."/>
        </authorList>
    </citation>
    <scope>NUCLEOTIDE SEQUENCE</scope>
    <source>
        <strain evidence="3">MNPRO001-30</strain>
        <tissue evidence="3">Meninges</tissue>
    </source>
</reference>
<evidence type="ECO:0000313" key="4">
    <source>
        <dbReference type="Proteomes" id="UP001196413"/>
    </source>
</evidence>
<dbReference type="PROSITE" id="PS50106">
    <property type="entry name" value="PDZ"/>
    <property type="match status" value="5"/>
</dbReference>
<evidence type="ECO:0000313" key="3">
    <source>
        <dbReference type="EMBL" id="KAJ1348589.1"/>
    </source>
</evidence>
<dbReference type="Gene3D" id="2.30.42.10">
    <property type="match status" value="5"/>
</dbReference>
<feature type="compositionally biased region" description="Polar residues" evidence="1">
    <location>
        <begin position="164"/>
        <end position="184"/>
    </location>
</feature>
<feature type="domain" description="PDZ" evidence="2">
    <location>
        <begin position="18"/>
        <end position="63"/>
    </location>
</feature>
<feature type="region of interest" description="Disordered" evidence="1">
    <location>
        <begin position="119"/>
        <end position="241"/>
    </location>
</feature>
<dbReference type="PANTHER" id="PTHR19964">
    <property type="entry name" value="MULTIPLE PDZ DOMAIN PROTEIN"/>
    <property type="match status" value="1"/>
</dbReference>
<feature type="compositionally biased region" description="Polar residues" evidence="1">
    <location>
        <begin position="119"/>
        <end position="135"/>
    </location>
</feature>
<evidence type="ECO:0000256" key="1">
    <source>
        <dbReference type="SAM" id="MobiDB-lite"/>
    </source>
</evidence>
<accession>A0AAD5MJ48</accession>
<feature type="compositionally biased region" description="Basic and acidic residues" evidence="1">
    <location>
        <begin position="194"/>
        <end position="221"/>
    </location>
</feature>